<dbReference type="GO" id="GO:0071555">
    <property type="term" value="P:cell wall organization"/>
    <property type="evidence" value="ECO:0007669"/>
    <property type="project" value="UniProtKB-KW"/>
</dbReference>
<keyword evidence="1" id="KW-0132">Cell division</keyword>
<comment type="catalytic activity">
    <reaction evidence="1">
        <text>di-trans,octa-cis-undecaprenyl diphospho-N-acetyl-alpha-D-muramoyl-L-alanyl-D-glutamyl-meso-2,6-diaminopimeloyl-D-alanyl-D-alanine + UDP-N-acetyl-alpha-D-glucosamine = di-trans,octa-cis-undecaprenyl diphospho-[N-acetyl-alpha-D-glucosaminyl-(1-&gt;4)]-N-acetyl-alpha-D-muramoyl-L-alanyl-D-glutamyl-meso-2,6-diaminopimeloyl-D-alanyl-D-alanine + UDP + H(+)</text>
        <dbReference type="Rhea" id="RHEA:31227"/>
        <dbReference type="ChEBI" id="CHEBI:15378"/>
        <dbReference type="ChEBI" id="CHEBI:57705"/>
        <dbReference type="ChEBI" id="CHEBI:58223"/>
        <dbReference type="ChEBI" id="CHEBI:61387"/>
        <dbReference type="ChEBI" id="CHEBI:61388"/>
        <dbReference type="EC" id="2.4.1.227"/>
    </reaction>
</comment>
<dbReference type="InterPro" id="IPR007235">
    <property type="entry name" value="Glyco_trans_28_C"/>
</dbReference>
<dbReference type="InterPro" id="IPR004276">
    <property type="entry name" value="GlycoTrans_28_N"/>
</dbReference>
<gene>
    <name evidence="1" type="primary">murG</name>
    <name evidence="2" type="ORF">X907_0666</name>
</gene>
<dbReference type="Pfam" id="PF03033">
    <property type="entry name" value="Glyco_transf_28"/>
    <property type="match status" value="1"/>
</dbReference>
<protein>
    <recommendedName>
        <fullName evidence="1">UDP-N-acetylglucosamine--N-acetylmuramyl-(pentapeptide) pyrophosphoryl-undecaprenol N-acetylglucosamine transferase</fullName>
        <ecNumber evidence="1">2.4.1.227</ecNumber>
    </recommendedName>
    <alternativeName>
        <fullName evidence="1">Undecaprenyl-PP-MurNAc-pentapeptide-UDPGlcNAc GlcNAc transferase</fullName>
    </alternativeName>
</protein>
<evidence type="ECO:0000313" key="2">
    <source>
        <dbReference type="EMBL" id="AZU03211.1"/>
    </source>
</evidence>
<dbReference type="RefSeq" id="WP_127565620.1">
    <property type="nucleotide sequence ID" value="NZ_BMFB01000002.1"/>
</dbReference>
<keyword evidence="1" id="KW-0131">Cell cycle</keyword>
<feature type="binding site" evidence="1">
    <location>
        <position position="193"/>
    </location>
    <ligand>
        <name>UDP-N-acetyl-alpha-D-glucosamine</name>
        <dbReference type="ChEBI" id="CHEBI:57705"/>
    </ligand>
</feature>
<dbReference type="SUPFAM" id="SSF53756">
    <property type="entry name" value="UDP-Glycosyltransferase/glycogen phosphorylase"/>
    <property type="match status" value="1"/>
</dbReference>
<feature type="binding site" evidence="1">
    <location>
        <begin position="13"/>
        <end position="15"/>
    </location>
    <ligand>
        <name>UDP-N-acetyl-alpha-D-glucosamine</name>
        <dbReference type="ChEBI" id="CHEBI:57705"/>
    </ligand>
</feature>
<comment type="caution">
    <text evidence="1">Lacks conserved residue(s) required for the propagation of feature annotation.</text>
</comment>
<feature type="binding site" evidence="1">
    <location>
        <position position="294"/>
    </location>
    <ligand>
        <name>UDP-N-acetyl-alpha-D-glucosamine</name>
        <dbReference type="ChEBI" id="CHEBI:57705"/>
    </ligand>
</feature>
<evidence type="ECO:0000256" key="1">
    <source>
        <dbReference type="HAMAP-Rule" id="MF_00033"/>
    </source>
</evidence>
<dbReference type="GO" id="GO:0051991">
    <property type="term" value="F:UDP-N-acetyl-D-glucosamine:N-acetylmuramoyl-L-alanyl-D-glutamyl-meso-2,6-diaminopimelyl-D-alanyl-D-alanine-diphosphoundecaprenol 4-beta-N-acetylglucosaminlytransferase activity"/>
    <property type="evidence" value="ECO:0007669"/>
    <property type="project" value="RHEA"/>
</dbReference>
<dbReference type="Gene3D" id="3.40.50.2000">
    <property type="entry name" value="Glycogen Phosphorylase B"/>
    <property type="match status" value="2"/>
</dbReference>
<reference evidence="2 3" key="1">
    <citation type="submission" date="2016-12" db="EMBL/GenBank/DDBJ databases">
        <title>The genome of dimorphic prosthecate Glycocaulis alkaliphilus 6b-8t, isolated from crude oil dictates its adaptability in petroleum environments.</title>
        <authorList>
            <person name="Wu X.-L."/>
            <person name="Geng S."/>
        </authorList>
    </citation>
    <scope>NUCLEOTIDE SEQUENCE [LARGE SCALE GENOMIC DNA]</scope>
    <source>
        <strain evidence="2 3">6B-8</strain>
    </source>
</reference>
<dbReference type="HAMAP" id="MF_00033">
    <property type="entry name" value="MurG"/>
    <property type="match status" value="1"/>
</dbReference>
<evidence type="ECO:0000313" key="3">
    <source>
        <dbReference type="Proteomes" id="UP000286954"/>
    </source>
</evidence>
<dbReference type="PANTHER" id="PTHR21015">
    <property type="entry name" value="UDP-N-ACETYLGLUCOSAMINE--N-ACETYLMURAMYL-(PENTAPEPTIDE) PYROPHOSPHORYL-UNDECAPRENOL N-ACETYLGLUCOSAMINE TRANSFERASE 1"/>
    <property type="match status" value="1"/>
</dbReference>
<keyword evidence="1" id="KW-0133">Cell shape</keyword>
<accession>A0A3T0E739</accession>
<sequence length="365" mass="38381">MSAPRLLIAAGGTGGHIFPARAVAETLREAGWRIRLVTDQRGMRHASGFPGEGVDQIEAATPFVKNPARAAGNTLKLARGFASTGRIVAQFQPDLIAGFGGYPAFPALAHARLKRIPFVIHEQNSVLGRVNRVFARKAFAVASGFDRLDRLPRKARHVVTGNPVRGAILAGGRTPYAAPEEGGPVRLLVIGGSLGARILSVGVPEAISGLPEALRARLEVTQQTRAEQIEASRRLYAEAGVKAHCEPFFEDMGPLYAKSHLIISRSGASSVSEIAALGRPSLLVPLEIAADDHQRANAMGLAQAGGAQIITEDEIAAGALRARLETLLADGEALASMAEAALQAGKPDAHLRLASLLQEAANART</sequence>
<dbReference type="UniPathway" id="UPA00219"/>
<dbReference type="NCBIfam" id="TIGR01133">
    <property type="entry name" value="murG"/>
    <property type="match status" value="1"/>
</dbReference>
<feature type="binding site" evidence="1">
    <location>
        <position position="165"/>
    </location>
    <ligand>
        <name>UDP-N-acetyl-alpha-D-glucosamine</name>
        <dbReference type="ChEBI" id="CHEBI:57705"/>
    </ligand>
</feature>
<comment type="function">
    <text evidence="1">Cell wall formation. Catalyzes the transfer of a GlcNAc subunit on undecaprenyl-pyrophosphoryl-MurNAc-pentapeptide (lipid intermediate I) to form undecaprenyl-pyrophosphoryl-MurNAc-(pentapeptide)GlcNAc (lipid intermediate II).</text>
</comment>
<feature type="binding site" evidence="1">
    <location>
        <position position="124"/>
    </location>
    <ligand>
        <name>UDP-N-acetyl-alpha-D-glucosamine</name>
        <dbReference type="ChEBI" id="CHEBI:57705"/>
    </ligand>
</feature>
<name>A0A3T0E739_9PROT</name>
<keyword evidence="1" id="KW-0573">Peptidoglycan synthesis</keyword>
<dbReference type="GO" id="GO:0050511">
    <property type="term" value="F:undecaprenyldiphospho-muramoylpentapeptide beta-N-acetylglucosaminyltransferase activity"/>
    <property type="evidence" value="ECO:0007669"/>
    <property type="project" value="UniProtKB-UniRule"/>
</dbReference>
<comment type="similarity">
    <text evidence="1">Belongs to the glycosyltransferase 28 family. MurG subfamily.</text>
</comment>
<keyword evidence="3" id="KW-1185">Reference proteome</keyword>
<dbReference type="Proteomes" id="UP000286954">
    <property type="component" value="Chromosome"/>
</dbReference>
<comment type="pathway">
    <text evidence="1">Cell wall biogenesis; peptidoglycan biosynthesis.</text>
</comment>
<dbReference type="GO" id="GO:0051301">
    <property type="term" value="P:cell division"/>
    <property type="evidence" value="ECO:0007669"/>
    <property type="project" value="UniProtKB-KW"/>
</dbReference>
<dbReference type="GO" id="GO:0005975">
    <property type="term" value="P:carbohydrate metabolic process"/>
    <property type="evidence" value="ECO:0007669"/>
    <property type="project" value="InterPro"/>
</dbReference>
<proteinExistence type="inferred from homology"/>
<comment type="subcellular location">
    <subcellularLocation>
        <location evidence="1">Cell membrane</location>
        <topology evidence="1">Peripheral membrane protein</topology>
        <orientation evidence="1">Cytoplasmic side</orientation>
    </subcellularLocation>
</comment>
<organism evidence="2 3">
    <name type="scientific">Glycocaulis alkaliphilus</name>
    <dbReference type="NCBI Taxonomy" id="1434191"/>
    <lineage>
        <taxon>Bacteria</taxon>
        <taxon>Pseudomonadati</taxon>
        <taxon>Pseudomonadota</taxon>
        <taxon>Alphaproteobacteria</taxon>
        <taxon>Maricaulales</taxon>
        <taxon>Maricaulaceae</taxon>
        <taxon>Glycocaulis</taxon>
    </lineage>
</organism>
<dbReference type="GO" id="GO:0008360">
    <property type="term" value="P:regulation of cell shape"/>
    <property type="evidence" value="ECO:0007669"/>
    <property type="project" value="UniProtKB-KW"/>
</dbReference>
<dbReference type="GO" id="GO:0005886">
    <property type="term" value="C:plasma membrane"/>
    <property type="evidence" value="ECO:0007669"/>
    <property type="project" value="UniProtKB-SubCell"/>
</dbReference>
<keyword evidence="1" id="KW-0472">Membrane</keyword>
<dbReference type="Pfam" id="PF04101">
    <property type="entry name" value="Glyco_tran_28_C"/>
    <property type="match status" value="1"/>
</dbReference>
<keyword evidence="1" id="KW-0961">Cell wall biogenesis/degradation</keyword>
<keyword evidence="1 2" id="KW-0808">Transferase</keyword>
<dbReference type="CDD" id="cd03785">
    <property type="entry name" value="GT28_MurG"/>
    <property type="match status" value="1"/>
</dbReference>
<dbReference type="KEGG" id="gak:X907_0666"/>
<keyword evidence="1" id="KW-1003">Cell membrane</keyword>
<dbReference type="GO" id="GO:0009252">
    <property type="term" value="P:peptidoglycan biosynthetic process"/>
    <property type="evidence" value="ECO:0007669"/>
    <property type="project" value="UniProtKB-UniRule"/>
</dbReference>
<dbReference type="EC" id="2.4.1.227" evidence="1"/>
<dbReference type="OrthoDB" id="9808936at2"/>
<dbReference type="InterPro" id="IPR006009">
    <property type="entry name" value="GlcNAc_MurG"/>
</dbReference>
<dbReference type="AlphaFoldDB" id="A0A3T0E739"/>
<dbReference type="PANTHER" id="PTHR21015:SF22">
    <property type="entry name" value="GLYCOSYLTRANSFERASE"/>
    <property type="match status" value="1"/>
</dbReference>
<keyword evidence="1 2" id="KW-0328">Glycosyltransferase</keyword>
<dbReference type="EMBL" id="CP018911">
    <property type="protein sequence ID" value="AZU03211.1"/>
    <property type="molecule type" value="Genomic_DNA"/>
</dbReference>